<organism evidence="1 2">
    <name type="scientific">Candidatus Borrelia fainii</name>
    <dbReference type="NCBI Taxonomy" id="2518322"/>
    <lineage>
        <taxon>Bacteria</taxon>
        <taxon>Pseudomonadati</taxon>
        <taxon>Spirochaetota</taxon>
        <taxon>Spirochaetia</taxon>
        <taxon>Spirochaetales</taxon>
        <taxon>Borreliaceae</taxon>
        <taxon>Borrelia</taxon>
    </lineage>
</organism>
<geneLocation type="plasmid" evidence="1 2">
    <name>p59</name>
</geneLocation>
<proteinExistence type="predicted"/>
<keyword evidence="1" id="KW-0614">Plasmid</keyword>
<sequence length="60" mass="7207">MTRSMLRLEFISSFSRYLELGLKPHNYKIEELESQISNFYKKILNNKIAHSEEESKKLED</sequence>
<dbReference type="EMBL" id="AP027072">
    <property type="protein sequence ID" value="BDU63465.1"/>
    <property type="molecule type" value="Genomic_DNA"/>
</dbReference>
<evidence type="ECO:0000313" key="1">
    <source>
        <dbReference type="EMBL" id="BDU63465.1"/>
    </source>
</evidence>
<dbReference type="RefSeq" id="WP_281862362.1">
    <property type="nucleotide sequence ID" value="NZ_AP027072.1"/>
</dbReference>
<name>A0ABN6USV4_9SPIR</name>
<gene>
    <name evidence="1" type="ORF">BOFE_10050</name>
</gene>
<accession>A0ABN6USV4</accession>
<dbReference type="Proteomes" id="UP001317516">
    <property type="component" value="Plasmid p59"/>
</dbReference>
<reference evidence="1 2" key="1">
    <citation type="submission" date="2022-11" db="EMBL/GenBank/DDBJ databases">
        <title>Genome sequence of clinical isolate of the human pathogenic Borrelia fainii.</title>
        <authorList>
            <person name="Itokawa K."/>
            <person name="Sato K."/>
            <person name="Qiu Y."/>
        </authorList>
    </citation>
    <scope>NUCLEOTIDE SEQUENCE [LARGE SCALE GENOMIC DNA]</scope>
    <source>
        <strain evidence="1 2">Qtaro</strain>
        <plasmid evidence="1 2">p59</plasmid>
    </source>
</reference>
<keyword evidence="2" id="KW-1185">Reference proteome</keyword>
<evidence type="ECO:0000313" key="2">
    <source>
        <dbReference type="Proteomes" id="UP001317516"/>
    </source>
</evidence>
<protein>
    <submittedName>
        <fullName evidence="1">Uncharacterized protein</fullName>
    </submittedName>
</protein>